<protein>
    <submittedName>
        <fullName evidence="4">NmrA family protein</fullName>
    </submittedName>
</protein>
<feature type="domain" description="NmrA-like" evidence="3">
    <location>
        <begin position="6"/>
        <end position="256"/>
    </location>
</feature>
<organism evidence="4 5">
    <name type="scientific">Williamsia marianensis</name>
    <dbReference type="NCBI Taxonomy" id="85044"/>
    <lineage>
        <taxon>Bacteria</taxon>
        <taxon>Bacillati</taxon>
        <taxon>Actinomycetota</taxon>
        <taxon>Actinomycetes</taxon>
        <taxon>Mycobacteriales</taxon>
        <taxon>Nocardiaceae</taxon>
        <taxon>Williamsia</taxon>
    </lineage>
</organism>
<reference evidence="4 5" key="1">
    <citation type="submission" date="2017-10" db="EMBL/GenBank/DDBJ databases">
        <title>The draft genome sequence of Williamsia sp. BULT 1.1 isolated from the semi-arid grassland soils from South Africa.</title>
        <authorList>
            <person name="Kabwe M.H."/>
            <person name="Govender N."/>
            <person name="Mutseka Lunga P."/>
            <person name="Vikram S."/>
            <person name="Makhalanyane T.P."/>
        </authorList>
    </citation>
    <scope>NUCLEOTIDE SEQUENCE [LARGE SCALE GENOMIC DNA]</scope>
    <source>
        <strain evidence="4 5">BULT 1.1</strain>
    </source>
</reference>
<dbReference type="PANTHER" id="PTHR42748">
    <property type="entry name" value="NITROGEN METABOLITE REPRESSION PROTEIN NMRA FAMILY MEMBER"/>
    <property type="match status" value="1"/>
</dbReference>
<evidence type="ECO:0000259" key="3">
    <source>
        <dbReference type="Pfam" id="PF05368"/>
    </source>
</evidence>
<dbReference type="RefSeq" id="WP_099381009.1">
    <property type="nucleotide sequence ID" value="NZ_PEBD01000002.1"/>
</dbReference>
<name>A0A2G3PTS8_WILMA</name>
<dbReference type="Gene3D" id="3.40.50.720">
    <property type="entry name" value="NAD(P)-binding Rossmann-like Domain"/>
    <property type="match status" value="1"/>
</dbReference>
<dbReference type="AlphaFoldDB" id="A0A2G3PTS8"/>
<dbReference type="Gene3D" id="3.90.25.10">
    <property type="entry name" value="UDP-galactose 4-epimerase, domain 1"/>
    <property type="match status" value="1"/>
</dbReference>
<evidence type="ECO:0000313" key="4">
    <source>
        <dbReference type="EMBL" id="PHV69150.1"/>
    </source>
</evidence>
<dbReference type="PANTHER" id="PTHR42748:SF7">
    <property type="entry name" value="NMRA LIKE REDOX SENSOR 1-RELATED"/>
    <property type="match status" value="1"/>
</dbReference>
<dbReference type="Proteomes" id="UP000225108">
    <property type="component" value="Unassembled WGS sequence"/>
</dbReference>
<dbReference type="InterPro" id="IPR008030">
    <property type="entry name" value="NmrA-like"/>
</dbReference>
<evidence type="ECO:0000256" key="2">
    <source>
        <dbReference type="ARBA" id="ARBA00022857"/>
    </source>
</evidence>
<dbReference type="InterPro" id="IPR051164">
    <property type="entry name" value="NmrA-like_oxidored"/>
</dbReference>
<sequence>MSDTSKPLIVVAGATSKQGRSVTTSLLGSGKFRVRALTRDTGSAQARHLAALGAEISTGALTPDHWRGFEDAFRSAQGAFLMTPPVTPPSTEEFILGCRLAEAAVEAGVEHLVFSTLENVEQRTGGTKYAPHFTDKARVADHIRTLPVAHTFVMLSFFYTNALEYYPPRIEGDTTLMPFYLPEDFRAPFVDPTTATGPAVLEVFSNPDPYLGASLPIIGEFISPGEMVDAFSRVTGLKAEYRSAYSRDGLLTYFPELGENSLLVDEVLGMAEYAVQFGYFGNDRDMRWSRTIDPETLSWERFLSVTKWRGGRVSFAG</sequence>
<dbReference type="Pfam" id="PF05368">
    <property type="entry name" value="NmrA"/>
    <property type="match status" value="1"/>
</dbReference>
<evidence type="ECO:0000313" key="5">
    <source>
        <dbReference type="Proteomes" id="UP000225108"/>
    </source>
</evidence>
<evidence type="ECO:0000256" key="1">
    <source>
        <dbReference type="ARBA" id="ARBA00006328"/>
    </source>
</evidence>
<proteinExistence type="inferred from homology"/>
<dbReference type="SUPFAM" id="SSF51735">
    <property type="entry name" value="NAD(P)-binding Rossmann-fold domains"/>
    <property type="match status" value="1"/>
</dbReference>
<dbReference type="InterPro" id="IPR036291">
    <property type="entry name" value="NAD(P)-bd_dom_sf"/>
</dbReference>
<dbReference type="EMBL" id="PEBD01000002">
    <property type="protein sequence ID" value="PHV69150.1"/>
    <property type="molecule type" value="Genomic_DNA"/>
</dbReference>
<gene>
    <name evidence="4" type="ORF">CSW57_00255</name>
</gene>
<keyword evidence="2" id="KW-0521">NADP</keyword>
<accession>A0A2G3PTS8</accession>
<comment type="similarity">
    <text evidence="1">Belongs to the NmrA-type oxidoreductase family.</text>
</comment>
<comment type="caution">
    <text evidence="4">The sequence shown here is derived from an EMBL/GenBank/DDBJ whole genome shotgun (WGS) entry which is preliminary data.</text>
</comment>
<dbReference type="CDD" id="cd05251">
    <property type="entry name" value="NmrA_like_SDR_a"/>
    <property type="match status" value="1"/>
</dbReference>